<reference evidence="1 2" key="1">
    <citation type="journal article" date="2023" name="Sci. Data">
        <title>Genome assembly of the Korean intertidal mud-creeper Batillaria attramentaria.</title>
        <authorList>
            <person name="Patra A.K."/>
            <person name="Ho P.T."/>
            <person name="Jun S."/>
            <person name="Lee S.J."/>
            <person name="Kim Y."/>
            <person name="Won Y.J."/>
        </authorList>
    </citation>
    <scope>NUCLEOTIDE SEQUENCE [LARGE SCALE GENOMIC DNA]</scope>
    <source>
        <strain evidence="1">Wonlab-2016</strain>
    </source>
</reference>
<sequence length="96" mass="10894">MAHAKKLRHGMQPIHCSGPAPSRNKLLKLGSSLPVFHIFWQILHVSHFLPNVSSNPKILHIPFPARFVHRSQRLFPFEVGEEQACSRDCSDDPTAF</sequence>
<dbReference type="AlphaFoldDB" id="A0ABD0JNA7"/>
<dbReference type="EMBL" id="JACVVK020000375">
    <property type="protein sequence ID" value="KAK7476451.1"/>
    <property type="molecule type" value="Genomic_DNA"/>
</dbReference>
<evidence type="ECO:0000313" key="1">
    <source>
        <dbReference type="EMBL" id="KAK7476451.1"/>
    </source>
</evidence>
<organism evidence="1 2">
    <name type="scientific">Batillaria attramentaria</name>
    <dbReference type="NCBI Taxonomy" id="370345"/>
    <lineage>
        <taxon>Eukaryota</taxon>
        <taxon>Metazoa</taxon>
        <taxon>Spiralia</taxon>
        <taxon>Lophotrochozoa</taxon>
        <taxon>Mollusca</taxon>
        <taxon>Gastropoda</taxon>
        <taxon>Caenogastropoda</taxon>
        <taxon>Sorbeoconcha</taxon>
        <taxon>Cerithioidea</taxon>
        <taxon>Batillariidae</taxon>
        <taxon>Batillaria</taxon>
    </lineage>
</organism>
<protein>
    <submittedName>
        <fullName evidence="1">Uncharacterized protein</fullName>
    </submittedName>
</protein>
<comment type="caution">
    <text evidence="1">The sequence shown here is derived from an EMBL/GenBank/DDBJ whole genome shotgun (WGS) entry which is preliminary data.</text>
</comment>
<name>A0ABD0JNA7_9CAEN</name>
<dbReference type="Proteomes" id="UP001519460">
    <property type="component" value="Unassembled WGS sequence"/>
</dbReference>
<accession>A0ABD0JNA7</accession>
<proteinExistence type="predicted"/>
<keyword evidence="2" id="KW-1185">Reference proteome</keyword>
<evidence type="ECO:0000313" key="2">
    <source>
        <dbReference type="Proteomes" id="UP001519460"/>
    </source>
</evidence>
<gene>
    <name evidence="1" type="ORF">BaRGS_00032286</name>
</gene>